<accession>A0A0C2WQ44</accession>
<dbReference type="AlphaFoldDB" id="A0A0C2WQ44"/>
<gene>
    <name evidence="3" type="ORF">M408DRAFT_334284</name>
    <name evidence="2" type="ORF">M408DRAFT_334285</name>
</gene>
<keyword evidence="1" id="KW-1133">Transmembrane helix</keyword>
<evidence type="ECO:0000313" key="3">
    <source>
        <dbReference type="EMBL" id="KIM19752.1"/>
    </source>
</evidence>
<keyword evidence="1" id="KW-0472">Membrane</keyword>
<dbReference type="EMBL" id="KN824557">
    <property type="protein sequence ID" value="KIM19744.1"/>
    <property type="molecule type" value="Genomic_DNA"/>
</dbReference>
<organism evidence="3 4">
    <name type="scientific">Serendipita vermifera MAFF 305830</name>
    <dbReference type="NCBI Taxonomy" id="933852"/>
    <lineage>
        <taxon>Eukaryota</taxon>
        <taxon>Fungi</taxon>
        <taxon>Dikarya</taxon>
        <taxon>Basidiomycota</taxon>
        <taxon>Agaricomycotina</taxon>
        <taxon>Agaricomycetes</taxon>
        <taxon>Sebacinales</taxon>
        <taxon>Serendipitaceae</taxon>
        <taxon>Serendipita</taxon>
    </lineage>
</organism>
<reference evidence="3" key="3">
    <citation type="submission" date="2015-02" db="EMBL/GenBank/DDBJ databases">
        <title>Evolutionary Origins and Diversification of the Mycorrhizal Mutualists.</title>
        <authorList>
            <consortium name="DOE Joint Genome Institute"/>
            <consortium name="Mycorrhizal Genomics Consortium"/>
            <person name="Kohler A."/>
            <person name="Kuo A."/>
            <person name="Nagy L.G."/>
            <person name="Floudas D."/>
            <person name="Copeland A."/>
            <person name="Barry K.W."/>
            <person name="Cichocki N."/>
            <person name="Veneault-Fourrey C."/>
            <person name="LaButti K."/>
            <person name="Lindquist E.A."/>
            <person name="Lipzen A."/>
            <person name="Lundell T."/>
            <person name="Morin E."/>
            <person name="Murat C."/>
            <person name="Riley R."/>
            <person name="Ohm R."/>
            <person name="Sun H."/>
            <person name="Tunlid A."/>
            <person name="Henrissat B."/>
            <person name="Grigoriev I.V."/>
            <person name="Hibbett D.S."/>
            <person name="Martin F."/>
        </authorList>
    </citation>
    <scope>NUCLEOTIDE SEQUENCE</scope>
    <source>
        <strain evidence="3">MAFF 305830</strain>
    </source>
</reference>
<feature type="transmembrane region" description="Helical" evidence="1">
    <location>
        <begin position="94"/>
        <end position="112"/>
    </location>
</feature>
<reference evidence="3 4" key="1">
    <citation type="submission" date="2014-04" db="EMBL/GenBank/DDBJ databases">
        <authorList>
            <consortium name="DOE Joint Genome Institute"/>
            <person name="Kuo A."/>
            <person name="Zuccaro A."/>
            <person name="Kohler A."/>
            <person name="Nagy L.G."/>
            <person name="Floudas D."/>
            <person name="Copeland A."/>
            <person name="Barry K.W."/>
            <person name="Cichocki N."/>
            <person name="Veneault-Fourrey C."/>
            <person name="LaButti K."/>
            <person name="Lindquist E.A."/>
            <person name="Lipzen A."/>
            <person name="Lundell T."/>
            <person name="Morin E."/>
            <person name="Murat C."/>
            <person name="Sun H."/>
            <person name="Tunlid A."/>
            <person name="Henrissat B."/>
            <person name="Grigoriev I.V."/>
            <person name="Hibbett D.S."/>
            <person name="Martin F."/>
            <person name="Nordberg H.P."/>
            <person name="Cantor M.N."/>
            <person name="Hua S.X."/>
        </authorList>
    </citation>
    <scope>NUCLEOTIDE SEQUENCE [LARGE SCALE GENOMIC DNA]</scope>
    <source>
        <strain evidence="3 4">MAFF 305830</strain>
    </source>
</reference>
<dbReference type="Proteomes" id="UP000054097">
    <property type="component" value="Unassembled WGS sequence"/>
</dbReference>
<reference evidence="4" key="2">
    <citation type="submission" date="2015-01" db="EMBL/GenBank/DDBJ databases">
        <title>Evolutionary Origins and Diversification of the Mycorrhizal Mutualists.</title>
        <authorList>
            <consortium name="DOE Joint Genome Institute"/>
            <consortium name="Mycorrhizal Genomics Consortium"/>
            <person name="Kohler A."/>
            <person name="Kuo A."/>
            <person name="Nagy L.G."/>
            <person name="Floudas D."/>
            <person name="Copeland A."/>
            <person name="Barry K.W."/>
            <person name="Cichocki N."/>
            <person name="Veneault-Fourrey C."/>
            <person name="LaButti K."/>
            <person name="Lindquist E.A."/>
            <person name="Lipzen A."/>
            <person name="Lundell T."/>
            <person name="Morin E."/>
            <person name="Murat C."/>
            <person name="Riley R."/>
            <person name="Ohm R."/>
            <person name="Sun H."/>
            <person name="Tunlid A."/>
            <person name="Henrissat B."/>
            <person name="Grigoriev I.V."/>
            <person name="Hibbett D.S."/>
            <person name="Martin F."/>
        </authorList>
    </citation>
    <scope>NUCLEOTIDE SEQUENCE [LARGE SCALE GENOMIC DNA]</scope>
    <source>
        <strain evidence="2 4">MAFF 305830</strain>
    </source>
</reference>
<protein>
    <submittedName>
        <fullName evidence="3">Uncharacterized protein</fullName>
    </submittedName>
</protein>
<dbReference type="HOGENOM" id="CLU_2098328_0_0_1"/>
<proteinExistence type="predicted"/>
<name>A0A0C2WQ44_SERVB</name>
<sequence length="116" mass="12898">MQGATFAVQVGIDFDELKAKARAREKRLGRQISIGPADTMIRPSPLYRLPSVLTSIPATTHQYKPPNMKKSLDTFCLKQPQTHLPHVCSNSNDWILFLTLVVCGFLLATVGFQSAR</sequence>
<evidence type="ECO:0000313" key="4">
    <source>
        <dbReference type="Proteomes" id="UP000054097"/>
    </source>
</evidence>
<evidence type="ECO:0000256" key="1">
    <source>
        <dbReference type="SAM" id="Phobius"/>
    </source>
</evidence>
<dbReference type="EMBL" id="KN824556">
    <property type="protein sequence ID" value="KIM19752.1"/>
    <property type="molecule type" value="Genomic_DNA"/>
</dbReference>
<evidence type="ECO:0000313" key="2">
    <source>
        <dbReference type="EMBL" id="KIM19744.1"/>
    </source>
</evidence>
<keyword evidence="4" id="KW-1185">Reference proteome</keyword>
<keyword evidence="1" id="KW-0812">Transmembrane</keyword>